<dbReference type="EMBL" id="KE525411">
    <property type="protein sequence ID" value="KFB53071.1"/>
    <property type="molecule type" value="Genomic_DNA"/>
</dbReference>
<keyword evidence="3" id="KW-1185">Reference proteome</keyword>
<reference evidence="1 3" key="1">
    <citation type="journal article" date="2014" name="BMC Genomics">
        <title>Genome sequence of Anopheles sinensis provides insight into genetics basis of mosquito competence for malaria parasites.</title>
        <authorList>
            <person name="Zhou D."/>
            <person name="Zhang D."/>
            <person name="Ding G."/>
            <person name="Shi L."/>
            <person name="Hou Q."/>
            <person name="Ye Y."/>
            <person name="Xu Y."/>
            <person name="Zhou H."/>
            <person name="Xiong C."/>
            <person name="Li S."/>
            <person name="Yu J."/>
            <person name="Hong S."/>
            <person name="Yu X."/>
            <person name="Zou P."/>
            <person name="Chen C."/>
            <person name="Chang X."/>
            <person name="Wang W."/>
            <person name="Lv Y."/>
            <person name="Sun Y."/>
            <person name="Ma L."/>
            <person name="Shen B."/>
            <person name="Zhu C."/>
        </authorList>
    </citation>
    <scope>NUCLEOTIDE SEQUENCE [LARGE SCALE GENOMIC DNA]</scope>
</reference>
<evidence type="ECO:0000313" key="3">
    <source>
        <dbReference type="Proteomes" id="UP000030765"/>
    </source>
</evidence>
<evidence type="ECO:0000313" key="2">
    <source>
        <dbReference type="EnsemblMetazoa" id="ASIC021366-PA"/>
    </source>
</evidence>
<keyword evidence="1" id="KW-0255">Endonuclease</keyword>
<organism evidence="1">
    <name type="scientific">Anopheles sinensis</name>
    <name type="common">Mosquito</name>
    <dbReference type="NCBI Taxonomy" id="74873"/>
    <lineage>
        <taxon>Eukaryota</taxon>
        <taxon>Metazoa</taxon>
        <taxon>Ecdysozoa</taxon>
        <taxon>Arthropoda</taxon>
        <taxon>Hexapoda</taxon>
        <taxon>Insecta</taxon>
        <taxon>Pterygota</taxon>
        <taxon>Neoptera</taxon>
        <taxon>Endopterygota</taxon>
        <taxon>Diptera</taxon>
        <taxon>Nematocera</taxon>
        <taxon>Culicoidea</taxon>
        <taxon>Culicidae</taxon>
        <taxon>Anophelinae</taxon>
        <taxon>Anopheles</taxon>
    </lineage>
</organism>
<keyword evidence="1" id="KW-0378">Hydrolase</keyword>
<protein>
    <submittedName>
        <fullName evidence="1 2">Endonuclease</fullName>
    </submittedName>
</protein>
<dbReference type="EMBL" id="ATLV01026350">
    <property type="status" value="NOT_ANNOTATED_CDS"/>
    <property type="molecule type" value="Genomic_DNA"/>
</dbReference>
<dbReference type="GO" id="GO:0004519">
    <property type="term" value="F:endonuclease activity"/>
    <property type="evidence" value="ECO:0007669"/>
    <property type="project" value="UniProtKB-KW"/>
</dbReference>
<dbReference type="Proteomes" id="UP000030765">
    <property type="component" value="Unassembled WGS sequence"/>
</dbReference>
<dbReference type="AlphaFoldDB" id="A0A084WS77"/>
<sequence>MHFLGATAAPVPLGDGTGGGNHCLVTINNISRANGRFEFSSQLKGGFDSLRQSVEPIQLVRIISG</sequence>
<name>A0A084WS77_ANOSI</name>
<gene>
    <name evidence="1" type="ORF">ZHAS_00021366</name>
</gene>
<proteinExistence type="predicted"/>
<dbReference type="EnsemblMetazoa" id="ASIC021366-RA">
    <property type="protein sequence ID" value="ASIC021366-PA"/>
    <property type="gene ID" value="ASIC021366"/>
</dbReference>
<keyword evidence="1" id="KW-0540">Nuclease</keyword>
<reference evidence="2" key="2">
    <citation type="submission" date="2020-05" db="UniProtKB">
        <authorList>
            <consortium name="EnsemblMetazoa"/>
        </authorList>
    </citation>
    <scope>IDENTIFICATION</scope>
</reference>
<accession>A0A084WS77</accession>
<evidence type="ECO:0000313" key="1">
    <source>
        <dbReference type="EMBL" id="KFB53071.1"/>
    </source>
</evidence>
<dbReference type="VEuPathDB" id="VectorBase:ASIC021366"/>